<gene>
    <name evidence="1" type="ORF">MYCIT1_LOCUS22814</name>
</gene>
<name>A0AAD2Q541_9AGAR</name>
<sequence length="197" mass="22028">MVRLRAVKQSENFISFIINSLIASRLPSSKASPGKQLRAETQPNKELSAMLKDIQEEAKTLDLLINVIGCFLPPQTKEVVHNSDHHFVNPITKFNVSAQLSILLALICYAIVGISNDAVNLILAFVNAIIQSTMALYSHSTWANPMQEYLLQQLPTSLKPVLCQFKIHPMVKLPIQRSVKDISTLSKVNIMPVQHQF</sequence>
<comment type="caution">
    <text evidence="1">The sequence shown here is derived from an EMBL/GenBank/DDBJ whole genome shotgun (WGS) entry which is preliminary data.</text>
</comment>
<keyword evidence="2" id="KW-1185">Reference proteome</keyword>
<dbReference type="EMBL" id="CAVNYO010000405">
    <property type="protein sequence ID" value="CAK5275202.1"/>
    <property type="molecule type" value="Genomic_DNA"/>
</dbReference>
<evidence type="ECO:0000313" key="2">
    <source>
        <dbReference type="Proteomes" id="UP001295794"/>
    </source>
</evidence>
<proteinExistence type="predicted"/>
<reference evidence="1" key="1">
    <citation type="submission" date="2023-11" db="EMBL/GenBank/DDBJ databases">
        <authorList>
            <person name="De Vega J J."/>
            <person name="De Vega J J."/>
        </authorList>
    </citation>
    <scope>NUCLEOTIDE SEQUENCE</scope>
</reference>
<accession>A0AAD2Q541</accession>
<dbReference type="Proteomes" id="UP001295794">
    <property type="component" value="Unassembled WGS sequence"/>
</dbReference>
<organism evidence="1 2">
    <name type="scientific">Mycena citricolor</name>
    <dbReference type="NCBI Taxonomy" id="2018698"/>
    <lineage>
        <taxon>Eukaryota</taxon>
        <taxon>Fungi</taxon>
        <taxon>Dikarya</taxon>
        <taxon>Basidiomycota</taxon>
        <taxon>Agaricomycotina</taxon>
        <taxon>Agaricomycetes</taxon>
        <taxon>Agaricomycetidae</taxon>
        <taxon>Agaricales</taxon>
        <taxon>Marasmiineae</taxon>
        <taxon>Mycenaceae</taxon>
        <taxon>Mycena</taxon>
    </lineage>
</organism>
<protein>
    <submittedName>
        <fullName evidence="1">Uncharacterized protein</fullName>
    </submittedName>
</protein>
<dbReference type="AlphaFoldDB" id="A0AAD2Q541"/>
<evidence type="ECO:0000313" key="1">
    <source>
        <dbReference type="EMBL" id="CAK5275202.1"/>
    </source>
</evidence>